<dbReference type="Proteomes" id="UP000053820">
    <property type="component" value="Unassembled WGS sequence"/>
</dbReference>
<evidence type="ECO:0000313" key="1">
    <source>
        <dbReference type="EMBL" id="KIJ64145.1"/>
    </source>
</evidence>
<keyword evidence="2" id="KW-1185">Reference proteome</keyword>
<organism evidence="1 2">
    <name type="scientific">Hydnomerulius pinastri MD-312</name>
    <dbReference type="NCBI Taxonomy" id="994086"/>
    <lineage>
        <taxon>Eukaryota</taxon>
        <taxon>Fungi</taxon>
        <taxon>Dikarya</taxon>
        <taxon>Basidiomycota</taxon>
        <taxon>Agaricomycotina</taxon>
        <taxon>Agaricomycetes</taxon>
        <taxon>Agaricomycetidae</taxon>
        <taxon>Boletales</taxon>
        <taxon>Boletales incertae sedis</taxon>
        <taxon>Leucogyrophana</taxon>
    </lineage>
</organism>
<protein>
    <submittedName>
        <fullName evidence="1">Uncharacterized protein</fullName>
    </submittedName>
</protein>
<dbReference type="HOGENOM" id="CLU_2776237_0_0_1"/>
<dbReference type="AlphaFoldDB" id="A0A0C9W094"/>
<reference evidence="1 2" key="1">
    <citation type="submission" date="2014-04" db="EMBL/GenBank/DDBJ databases">
        <title>Evolutionary Origins and Diversification of the Mycorrhizal Mutualists.</title>
        <authorList>
            <consortium name="DOE Joint Genome Institute"/>
            <consortium name="Mycorrhizal Genomics Consortium"/>
            <person name="Kohler A."/>
            <person name="Kuo A."/>
            <person name="Nagy L.G."/>
            <person name="Floudas D."/>
            <person name="Copeland A."/>
            <person name="Barry K.W."/>
            <person name="Cichocki N."/>
            <person name="Veneault-Fourrey C."/>
            <person name="LaButti K."/>
            <person name="Lindquist E.A."/>
            <person name="Lipzen A."/>
            <person name="Lundell T."/>
            <person name="Morin E."/>
            <person name="Murat C."/>
            <person name="Riley R."/>
            <person name="Ohm R."/>
            <person name="Sun H."/>
            <person name="Tunlid A."/>
            <person name="Henrissat B."/>
            <person name="Grigoriev I.V."/>
            <person name="Hibbett D.S."/>
            <person name="Martin F."/>
        </authorList>
    </citation>
    <scope>NUCLEOTIDE SEQUENCE [LARGE SCALE GENOMIC DNA]</scope>
    <source>
        <strain evidence="1 2">MD-312</strain>
    </source>
</reference>
<dbReference type="EMBL" id="KN839848">
    <property type="protein sequence ID" value="KIJ64145.1"/>
    <property type="molecule type" value="Genomic_DNA"/>
</dbReference>
<sequence>MKERCDKITAACHLIYEQHYVVHTPQVEVLLKEESLVPTKVCTHIVRTLHLLHEFGLSVWKALSELDRR</sequence>
<evidence type="ECO:0000313" key="2">
    <source>
        <dbReference type="Proteomes" id="UP000053820"/>
    </source>
</evidence>
<proteinExistence type="predicted"/>
<gene>
    <name evidence="1" type="ORF">HYDPIDRAFT_91237</name>
</gene>
<dbReference type="OrthoDB" id="10467177at2759"/>
<name>A0A0C9W094_9AGAM</name>
<accession>A0A0C9W094</accession>